<dbReference type="SUPFAM" id="SSF46785">
    <property type="entry name" value="Winged helix' DNA-binding domain"/>
    <property type="match status" value="1"/>
</dbReference>
<proteinExistence type="predicted"/>
<protein>
    <submittedName>
        <fullName evidence="1">AAA family ATPase</fullName>
    </submittedName>
</protein>
<dbReference type="SUPFAM" id="SSF52540">
    <property type="entry name" value="P-loop containing nucleoside triphosphate hydrolases"/>
    <property type="match status" value="1"/>
</dbReference>
<dbReference type="AlphaFoldDB" id="A0AAU7CR62"/>
<name>A0AAU7CR62_9BACT</name>
<accession>A0AAU7CR62</accession>
<sequence>MNPFEPTTVPSLTIEGKEPFRPRPANDFVTAGLNSAQIESLVLKFLLNFGNAAGRRIADELGLPFGPFPEFLRHLKNQQIVAYTDNASANDYYYSLTDTGRARARNHFEECAYVGTAPVPFEVYVESVAAQTIDAEQPKMADLRRAFSDLLINEDMFQTLGAAINSGRGMFIYGYPGNGKTSIAERITRCFGTSIWIPRVISIEGHILKLYDPASHEAVRPRKGGLLRMDDQDDRWIEIRRPTLIAGGELTMENLEISYNPATKISEAPLQMKSNNGTFLIDDFGRQRMQPIELLNRWIIPLEKRYDFLTLANGKKIRVPFDQLILFSTNLEPKQLVDEAFLRRIPYKVNVTDPSEAIFRKLFEIFGPKLGFKSINQDAISYLIKTHYLGAERPFRACQPRDLMLQIRNHCIFNELDIEMSPEYFDIAVGNYFTVM</sequence>
<dbReference type="Gene3D" id="3.40.50.300">
    <property type="entry name" value="P-loop containing nucleotide triphosphate hydrolases"/>
    <property type="match status" value="1"/>
</dbReference>
<dbReference type="RefSeq" id="WP_406700311.1">
    <property type="nucleotide sequence ID" value="NZ_CP155447.1"/>
</dbReference>
<gene>
    <name evidence="1" type="ORF">V5E97_15980</name>
</gene>
<dbReference type="EMBL" id="CP155447">
    <property type="protein sequence ID" value="XBH07475.1"/>
    <property type="molecule type" value="Genomic_DNA"/>
</dbReference>
<evidence type="ECO:0000313" key="1">
    <source>
        <dbReference type="EMBL" id="XBH07475.1"/>
    </source>
</evidence>
<dbReference type="InterPro" id="IPR027417">
    <property type="entry name" value="P-loop_NTPase"/>
</dbReference>
<reference evidence="1" key="1">
    <citation type="submission" date="2024-05" db="EMBL/GenBank/DDBJ databases">
        <title>Planctomycetes of the genus Singulisphaera possess chitinolytic capabilities.</title>
        <authorList>
            <person name="Ivanova A."/>
        </authorList>
    </citation>
    <scope>NUCLEOTIDE SEQUENCE</scope>
    <source>
        <strain evidence="1">Ch08T</strain>
    </source>
</reference>
<dbReference type="InterPro" id="IPR036390">
    <property type="entry name" value="WH_DNA-bd_sf"/>
</dbReference>
<organism evidence="1">
    <name type="scientific">Singulisphaera sp. Ch08</name>
    <dbReference type="NCBI Taxonomy" id="3120278"/>
    <lineage>
        <taxon>Bacteria</taxon>
        <taxon>Pseudomonadati</taxon>
        <taxon>Planctomycetota</taxon>
        <taxon>Planctomycetia</taxon>
        <taxon>Isosphaerales</taxon>
        <taxon>Isosphaeraceae</taxon>
        <taxon>Singulisphaera</taxon>
    </lineage>
</organism>